<evidence type="ECO:0000313" key="2">
    <source>
        <dbReference type="Proteomes" id="UP000269276"/>
    </source>
</evidence>
<organism evidence="1 2">
    <name type="scientific">Hortaea werneckii</name>
    <name type="common">Black yeast</name>
    <name type="synonym">Cladosporium werneckii</name>
    <dbReference type="NCBI Taxonomy" id="91943"/>
    <lineage>
        <taxon>Eukaryota</taxon>
        <taxon>Fungi</taxon>
        <taxon>Dikarya</taxon>
        <taxon>Ascomycota</taxon>
        <taxon>Pezizomycotina</taxon>
        <taxon>Dothideomycetes</taxon>
        <taxon>Dothideomycetidae</taxon>
        <taxon>Mycosphaerellales</taxon>
        <taxon>Teratosphaeriaceae</taxon>
        <taxon>Hortaea</taxon>
    </lineage>
</organism>
<evidence type="ECO:0008006" key="3">
    <source>
        <dbReference type="Google" id="ProtNLM"/>
    </source>
</evidence>
<dbReference type="Proteomes" id="UP000269276">
    <property type="component" value="Unassembled WGS sequence"/>
</dbReference>
<dbReference type="Gene3D" id="3.10.450.50">
    <property type="match status" value="1"/>
</dbReference>
<evidence type="ECO:0000313" key="1">
    <source>
        <dbReference type="EMBL" id="RMY68028.1"/>
    </source>
</evidence>
<dbReference type="InterPro" id="IPR032710">
    <property type="entry name" value="NTF2-like_dom_sf"/>
</dbReference>
<dbReference type="VEuPathDB" id="FungiDB:BTJ68_08192"/>
<gene>
    <name evidence="1" type="ORF">D0863_07395</name>
</gene>
<sequence length="147" mass="17080">MSATVAENMKRTIHTTINALNAWDYDALVAVRANEFKFQGLPHSLDMPEMDNQAFRDHWFNFMTPSLKNFKIEPVMQMQDATTLRSTVYSRVSATLPGNNTFKDYEIVQMFTLNETGEKLLRLDEFFDSKVYVEMSSVIKEYMAIQE</sequence>
<accession>A0A3M7DUM0</accession>
<proteinExistence type="predicted"/>
<dbReference type="EMBL" id="QWIP01000250">
    <property type="protein sequence ID" value="RMY68028.1"/>
    <property type="molecule type" value="Genomic_DNA"/>
</dbReference>
<dbReference type="AlphaFoldDB" id="A0A3M7DUM0"/>
<reference evidence="1 2" key="1">
    <citation type="journal article" date="2018" name="BMC Genomics">
        <title>Genomic evidence for intraspecific hybridization in a clonal and extremely halotolerant yeast.</title>
        <authorList>
            <person name="Gostincar C."/>
            <person name="Stajich J.E."/>
            <person name="Zupancic J."/>
            <person name="Zalar P."/>
            <person name="Gunde-Cimerman N."/>
        </authorList>
    </citation>
    <scope>NUCLEOTIDE SEQUENCE [LARGE SCALE GENOMIC DNA]</scope>
    <source>
        <strain evidence="1 2">EXF-2682</strain>
    </source>
</reference>
<dbReference type="OrthoDB" id="3758478at2759"/>
<name>A0A3M7DUM0_HORWE</name>
<dbReference type="SUPFAM" id="SSF54427">
    <property type="entry name" value="NTF2-like"/>
    <property type="match status" value="1"/>
</dbReference>
<protein>
    <recommendedName>
        <fullName evidence="3">SnoaL-like domain-containing protein</fullName>
    </recommendedName>
</protein>
<comment type="caution">
    <text evidence="1">The sequence shown here is derived from an EMBL/GenBank/DDBJ whole genome shotgun (WGS) entry which is preliminary data.</text>
</comment>